<dbReference type="Pfam" id="PF12320">
    <property type="entry name" value="SbcD_C"/>
    <property type="match status" value="1"/>
</dbReference>
<feature type="domain" description="Nuclease SbcCD subunit D C-terminal" evidence="8">
    <location>
        <begin position="263"/>
        <end position="353"/>
    </location>
</feature>
<dbReference type="PANTHER" id="PTHR30337:SF0">
    <property type="entry name" value="NUCLEASE SBCCD SUBUNIT D"/>
    <property type="match status" value="1"/>
</dbReference>
<evidence type="ECO:0000256" key="4">
    <source>
        <dbReference type="ARBA" id="ARBA00022722"/>
    </source>
</evidence>
<evidence type="ECO:0000313" key="9">
    <source>
        <dbReference type="EMBL" id="MPL61758.1"/>
    </source>
</evidence>
<dbReference type="SUPFAM" id="SSF56300">
    <property type="entry name" value="Metallo-dependent phosphatases"/>
    <property type="match status" value="1"/>
</dbReference>
<dbReference type="InterPro" id="IPR050535">
    <property type="entry name" value="DNA_Repair-Maintenance_Comp"/>
</dbReference>
<accession>A0A644T498</accession>
<dbReference type="InterPro" id="IPR004593">
    <property type="entry name" value="SbcD"/>
</dbReference>
<dbReference type="NCBIfam" id="TIGR00619">
    <property type="entry name" value="sbcd"/>
    <property type="match status" value="1"/>
</dbReference>
<dbReference type="GO" id="GO:0004519">
    <property type="term" value="F:endonuclease activity"/>
    <property type="evidence" value="ECO:0007669"/>
    <property type="project" value="InterPro"/>
</dbReference>
<keyword evidence="4" id="KW-0540">Nuclease</keyword>
<sequence length="380" mass="42763">MKFFHLSDLHLGKRVNEFSMLEDQGDILQKIVVLAKENKPDAVLIAGDVYDKSMPIVEAVQLLDRFLVWLNELGIAVFIVSGNHDNAERVAFGAELLKNSSVHIVQSYNGKIAPVTLSDGYGDINIWMLPYLKPSLVRRHFPDKDVVTYSDAISAALSNADLDISARNVLIAHQFVTGAITSESEEISVGGSENVDGSIFDGFDYVALGHIHRPQQICRETLRYSGTPLKYSFSEANHTKSVTVVDMDSKGEITITEFPLLPLHDMREIRGTYNEIMNRNSYRGTNTEDYIHIVLTDEQDEPDAISKLRNVYPNLMRLEYDNRRTQAASSFETVASTEKKTPSQLFGELFEMQNGQPMSEDQSKYVTNLFNEIWEEVANA</sequence>
<gene>
    <name evidence="9" type="primary">sbcD_3</name>
    <name evidence="9" type="ORF">SDC9_07345</name>
</gene>
<dbReference type="InterPro" id="IPR029052">
    <property type="entry name" value="Metallo-depent_PP-like"/>
</dbReference>
<dbReference type="AlphaFoldDB" id="A0A644T498"/>
<keyword evidence="5" id="KW-0378">Hydrolase</keyword>
<dbReference type="InterPro" id="IPR041796">
    <property type="entry name" value="Mre11_N"/>
</dbReference>
<dbReference type="GO" id="GO:0006259">
    <property type="term" value="P:DNA metabolic process"/>
    <property type="evidence" value="ECO:0007669"/>
    <property type="project" value="InterPro"/>
</dbReference>
<evidence type="ECO:0000256" key="5">
    <source>
        <dbReference type="ARBA" id="ARBA00022801"/>
    </source>
</evidence>
<comment type="caution">
    <text evidence="9">The sequence shown here is derived from an EMBL/GenBank/DDBJ whole genome shotgun (WGS) entry which is preliminary data.</text>
</comment>
<name>A0A644T498_9ZZZZ</name>
<evidence type="ECO:0000256" key="3">
    <source>
        <dbReference type="ARBA" id="ARBA00013365"/>
    </source>
</evidence>
<evidence type="ECO:0000256" key="1">
    <source>
        <dbReference type="ARBA" id="ARBA00010555"/>
    </source>
</evidence>
<dbReference type="InterPro" id="IPR004843">
    <property type="entry name" value="Calcineurin-like_PHP"/>
</dbReference>
<reference evidence="9" key="1">
    <citation type="submission" date="2019-08" db="EMBL/GenBank/DDBJ databases">
        <authorList>
            <person name="Kucharzyk K."/>
            <person name="Murdoch R.W."/>
            <person name="Higgins S."/>
            <person name="Loffler F."/>
        </authorList>
    </citation>
    <scope>NUCLEOTIDE SEQUENCE</scope>
</reference>
<dbReference type="EMBL" id="VSSQ01000015">
    <property type="protein sequence ID" value="MPL61758.1"/>
    <property type="molecule type" value="Genomic_DNA"/>
</dbReference>
<feature type="domain" description="Calcineurin-like phosphoesterase" evidence="7">
    <location>
        <begin position="1"/>
        <end position="214"/>
    </location>
</feature>
<evidence type="ECO:0000256" key="2">
    <source>
        <dbReference type="ARBA" id="ARBA00011322"/>
    </source>
</evidence>
<dbReference type="Gene3D" id="3.60.21.10">
    <property type="match status" value="1"/>
</dbReference>
<keyword evidence="6" id="KW-0269">Exonuclease</keyword>
<dbReference type="Pfam" id="PF00149">
    <property type="entry name" value="Metallophos"/>
    <property type="match status" value="1"/>
</dbReference>
<dbReference type="InterPro" id="IPR026843">
    <property type="entry name" value="SbcD_C"/>
</dbReference>
<proteinExistence type="inferred from homology"/>
<comment type="similarity">
    <text evidence="1">Belongs to the SbcD family.</text>
</comment>
<evidence type="ECO:0000259" key="8">
    <source>
        <dbReference type="Pfam" id="PF12320"/>
    </source>
</evidence>
<evidence type="ECO:0000259" key="7">
    <source>
        <dbReference type="Pfam" id="PF00149"/>
    </source>
</evidence>
<dbReference type="PANTHER" id="PTHR30337">
    <property type="entry name" value="COMPONENT OF ATP-DEPENDENT DSDNA EXONUCLEASE"/>
    <property type="match status" value="1"/>
</dbReference>
<dbReference type="CDD" id="cd00840">
    <property type="entry name" value="MPP_Mre11_N"/>
    <property type="match status" value="1"/>
</dbReference>
<dbReference type="GO" id="GO:0008408">
    <property type="term" value="F:3'-5' exonuclease activity"/>
    <property type="evidence" value="ECO:0007669"/>
    <property type="project" value="InterPro"/>
</dbReference>
<organism evidence="9">
    <name type="scientific">bioreactor metagenome</name>
    <dbReference type="NCBI Taxonomy" id="1076179"/>
    <lineage>
        <taxon>unclassified sequences</taxon>
        <taxon>metagenomes</taxon>
        <taxon>ecological metagenomes</taxon>
    </lineage>
</organism>
<protein>
    <recommendedName>
        <fullName evidence="3">Nuclease SbcCD subunit D</fullName>
    </recommendedName>
</protein>
<comment type="subunit">
    <text evidence="2">Heterodimer of SbcC and SbcD.</text>
</comment>
<evidence type="ECO:0000256" key="6">
    <source>
        <dbReference type="ARBA" id="ARBA00022839"/>
    </source>
</evidence>